<evidence type="ECO:0000256" key="1">
    <source>
        <dbReference type="SAM" id="MobiDB-lite"/>
    </source>
</evidence>
<feature type="compositionally biased region" description="Gly residues" evidence="1">
    <location>
        <begin position="47"/>
        <end position="78"/>
    </location>
</feature>
<sequence>MRAGSICNQSKLQMDYQAIDSGRDSLSPQPYRPIVALRPRSLRCGRGDGGGGDSEGGGGGCLGGGGSGGGRGDGGGGLTKIARFQIGSESQ</sequence>
<feature type="region of interest" description="Disordered" evidence="1">
    <location>
        <begin position="41"/>
        <end position="91"/>
    </location>
</feature>
<gene>
    <name evidence="2" type="ORF">V1478_009646</name>
</gene>
<comment type="caution">
    <text evidence="2">The sequence shown here is derived from an EMBL/GenBank/DDBJ whole genome shotgun (WGS) entry which is preliminary data.</text>
</comment>
<dbReference type="EMBL" id="JAUDFV010000141">
    <property type="protein sequence ID" value="KAL2722783.1"/>
    <property type="molecule type" value="Genomic_DNA"/>
</dbReference>
<dbReference type="AlphaFoldDB" id="A0ABD2AQ93"/>
<name>A0ABD2AQ93_VESSQ</name>
<accession>A0ABD2AQ93</accession>
<evidence type="ECO:0000313" key="3">
    <source>
        <dbReference type="Proteomes" id="UP001607302"/>
    </source>
</evidence>
<evidence type="ECO:0000313" key="2">
    <source>
        <dbReference type="EMBL" id="KAL2722783.1"/>
    </source>
</evidence>
<reference evidence="2 3" key="1">
    <citation type="journal article" date="2024" name="Ann. Entomol. Soc. Am.">
        <title>Genomic analyses of the southern and eastern yellowjacket wasps (Hymenoptera: Vespidae) reveal evolutionary signatures of social life.</title>
        <authorList>
            <person name="Catto M.A."/>
            <person name="Caine P.B."/>
            <person name="Orr S.E."/>
            <person name="Hunt B.G."/>
            <person name="Goodisman M.A.D."/>
        </authorList>
    </citation>
    <scope>NUCLEOTIDE SEQUENCE [LARGE SCALE GENOMIC DNA]</scope>
    <source>
        <strain evidence="2">233</strain>
        <tissue evidence="2">Head and thorax</tissue>
    </source>
</reference>
<organism evidence="2 3">
    <name type="scientific">Vespula squamosa</name>
    <name type="common">Southern yellow jacket</name>
    <name type="synonym">Wasp</name>
    <dbReference type="NCBI Taxonomy" id="30214"/>
    <lineage>
        <taxon>Eukaryota</taxon>
        <taxon>Metazoa</taxon>
        <taxon>Ecdysozoa</taxon>
        <taxon>Arthropoda</taxon>
        <taxon>Hexapoda</taxon>
        <taxon>Insecta</taxon>
        <taxon>Pterygota</taxon>
        <taxon>Neoptera</taxon>
        <taxon>Endopterygota</taxon>
        <taxon>Hymenoptera</taxon>
        <taxon>Apocrita</taxon>
        <taxon>Aculeata</taxon>
        <taxon>Vespoidea</taxon>
        <taxon>Vespidae</taxon>
        <taxon>Vespinae</taxon>
        <taxon>Vespula</taxon>
    </lineage>
</organism>
<protein>
    <submittedName>
        <fullName evidence="2">Uncharacterized protein</fullName>
    </submittedName>
</protein>
<proteinExistence type="predicted"/>
<keyword evidence="3" id="KW-1185">Reference proteome</keyword>
<dbReference type="Proteomes" id="UP001607302">
    <property type="component" value="Unassembled WGS sequence"/>
</dbReference>